<evidence type="ECO:0000256" key="5">
    <source>
        <dbReference type="ARBA" id="ARBA00022989"/>
    </source>
</evidence>
<comment type="pathway">
    <text evidence="2">Carotenoid biosynthesis.</text>
</comment>
<name>A0A919TMU5_9ACTN</name>
<keyword evidence="11" id="KW-1185">Reference proteome</keyword>
<accession>A0A919TMU5</accession>
<gene>
    <name evidence="10" type="ORF">Asi03nite_62740</name>
</gene>
<evidence type="ECO:0000313" key="10">
    <source>
        <dbReference type="EMBL" id="GIF08736.1"/>
    </source>
</evidence>
<feature type="transmembrane region" description="Helical" evidence="8">
    <location>
        <begin position="6"/>
        <end position="22"/>
    </location>
</feature>
<dbReference type="GO" id="GO:0016872">
    <property type="term" value="F:intramolecular lyase activity"/>
    <property type="evidence" value="ECO:0007669"/>
    <property type="project" value="InterPro"/>
</dbReference>
<feature type="transmembrane region" description="Helical" evidence="8">
    <location>
        <begin position="34"/>
        <end position="56"/>
    </location>
</feature>
<evidence type="ECO:0000256" key="2">
    <source>
        <dbReference type="ARBA" id="ARBA00004829"/>
    </source>
</evidence>
<keyword evidence="6 8" id="KW-0472">Membrane</keyword>
<organism evidence="10 11">
    <name type="scientific">Actinoplanes siamensis</name>
    <dbReference type="NCBI Taxonomy" id="1223317"/>
    <lineage>
        <taxon>Bacteria</taxon>
        <taxon>Bacillati</taxon>
        <taxon>Actinomycetota</taxon>
        <taxon>Actinomycetes</taxon>
        <taxon>Micromonosporales</taxon>
        <taxon>Micromonosporaceae</taxon>
        <taxon>Actinoplanes</taxon>
    </lineage>
</organism>
<dbReference type="GO" id="GO:0016020">
    <property type="term" value="C:membrane"/>
    <property type="evidence" value="ECO:0007669"/>
    <property type="project" value="UniProtKB-SubCell"/>
</dbReference>
<keyword evidence="4" id="KW-0125">Carotenoid biosynthesis</keyword>
<evidence type="ECO:0000256" key="4">
    <source>
        <dbReference type="ARBA" id="ARBA00022746"/>
    </source>
</evidence>
<sequence>MSYTTAALIGAVGALLLDLLILRTRLVLRAVFWATYPIIFGFQLISNGILTGRGIVLYDPDAILGWRLVHAPVEDLVFGFALVLSTLSLWVTLGRRGIQRHPAAGEGRSLLQRIRRNGG</sequence>
<evidence type="ECO:0000256" key="1">
    <source>
        <dbReference type="ARBA" id="ARBA00004141"/>
    </source>
</evidence>
<dbReference type="NCBIfam" id="TIGR03462">
    <property type="entry name" value="CarR_dom_SF"/>
    <property type="match status" value="1"/>
</dbReference>
<feature type="transmembrane region" description="Helical" evidence="8">
    <location>
        <begin position="76"/>
        <end position="93"/>
    </location>
</feature>
<feature type="domain" description="Lycopene cyclase" evidence="9">
    <location>
        <begin position="3"/>
        <end position="89"/>
    </location>
</feature>
<evidence type="ECO:0000256" key="3">
    <source>
        <dbReference type="ARBA" id="ARBA00022692"/>
    </source>
</evidence>
<dbReference type="AlphaFoldDB" id="A0A919TMU5"/>
<dbReference type="EMBL" id="BOMW01000066">
    <property type="protein sequence ID" value="GIF08736.1"/>
    <property type="molecule type" value="Genomic_DNA"/>
</dbReference>
<proteinExistence type="predicted"/>
<dbReference type="Pfam" id="PF18916">
    <property type="entry name" value="Lycopene_cyc"/>
    <property type="match status" value="1"/>
</dbReference>
<dbReference type="InterPro" id="IPR017825">
    <property type="entry name" value="Lycopene_cyclase_dom"/>
</dbReference>
<reference evidence="10" key="1">
    <citation type="submission" date="2021-01" db="EMBL/GenBank/DDBJ databases">
        <title>Whole genome shotgun sequence of Actinoplanes siamensis NBRC 109076.</title>
        <authorList>
            <person name="Komaki H."/>
            <person name="Tamura T."/>
        </authorList>
    </citation>
    <scope>NUCLEOTIDE SEQUENCE</scope>
    <source>
        <strain evidence="10">NBRC 109076</strain>
    </source>
</reference>
<evidence type="ECO:0000256" key="7">
    <source>
        <dbReference type="ARBA" id="ARBA00023235"/>
    </source>
</evidence>
<dbReference type="Proteomes" id="UP000629619">
    <property type="component" value="Unassembled WGS sequence"/>
</dbReference>
<dbReference type="GO" id="GO:0016117">
    <property type="term" value="P:carotenoid biosynthetic process"/>
    <property type="evidence" value="ECO:0007669"/>
    <property type="project" value="UniProtKB-KW"/>
</dbReference>
<evidence type="ECO:0000313" key="11">
    <source>
        <dbReference type="Proteomes" id="UP000629619"/>
    </source>
</evidence>
<comment type="caution">
    <text evidence="10">The sequence shown here is derived from an EMBL/GenBank/DDBJ whole genome shotgun (WGS) entry which is preliminary data.</text>
</comment>
<dbReference type="RefSeq" id="WP_203684082.1">
    <property type="nucleotide sequence ID" value="NZ_BOMW01000066.1"/>
</dbReference>
<evidence type="ECO:0000256" key="6">
    <source>
        <dbReference type="ARBA" id="ARBA00023136"/>
    </source>
</evidence>
<protein>
    <recommendedName>
        <fullName evidence="9">Lycopene cyclase domain-containing protein</fullName>
    </recommendedName>
</protein>
<dbReference type="GO" id="GO:0045436">
    <property type="term" value="F:lycopene beta cyclase activity"/>
    <property type="evidence" value="ECO:0007669"/>
    <property type="project" value="UniProtKB-ARBA"/>
</dbReference>
<keyword evidence="5 8" id="KW-1133">Transmembrane helix</keyword>
<keyword evidence="7" id="KW-0413">Isomerase</keyword>
<evidence type="ECO:0000259" key="9">
    <source>
        <dbReference type="Pfam" id="PF18916"/>
    </source>
</evidence>
<keyword evidence="3 8" id="KW-0812">Transmembrane</keyword>
<evidence type="ECO:0000256" key="8">
    <source>
        <dbReference type="SAM" id="Phobius"/>
    </source>
</evidence>
<comment type="subcellular location">
    <subcellularLocation>
        <location evidence="1">Membrane</location>
        <topology evidence="1">Multi-pass membrane protein</topology>
    </subcellularLocation>
</comment>